<gene>
    <name evidence="1" type="ORF">IHE45_11G058200</name>
</gene>
<sequence length="540" mass="60307">MGCCTSAPKQDGDEDDHHDASVTNVNPPAHPPLQPPTVETAPSKPPVEVTASPETPVEETASSKAPVERTAPLQPPTVETAPSKPPGEVTAPPETPDEGTMPFPQYTFAELRAATDEFSLQNVLSRLIGDEFPSFVHRGRLHGGQQIAVKRFCKDAWPDAEEFKEVATAVGRLRHRRLVNLIGYCCHEDERLLVAEFMPNDTLSTHLFNLKFKTMAWSRRLRVACYIAKVLEYCSSEGQTLYHGLNSNKVVFDEAGNPCLSCFDLVKNSRDGKSYNINIAYMPAYMPPECLNGMVIPESMIFSFGIVLLDLLGGEQISKDDSLDMIMRKEIHTFMDSRLNSEYSLKEATALKELASQCLLNNPKDRPTIKDVNAALAQVQSYSRISFPMAEAVTRMDLTAIHQILVLAHYKGDEASRELSFQDWQHMREMLEARNRGDLAFNDKDLKTAIECYSQFLDKGKLVSATVHVRRSLCYLMSAQPGEALHDAMQAQRIQANWPMALYMLAVALRQLNMNIESANMLNEATALEMQRPRNSRLGA</sequence>
<keyword evidence="1" id="KW-0723">Serine/threonine-protein kinase</keyword>
<dbReference type="EC" id="2.7.11.1" evidence="1"/>
<dbReference type="EC" id="2.7.10.2" evidence="1"/>
<keyword evidence="1" id="KW-0418">Kinase</keyword>
<proteinExistence type="predicted"/>
<dbReference type="EMBL" id="CM037021">
    <property type="protein sequence ID" value="KAH7669141.1"/>
    <property type="molecule type" value="Genomic_DNA"/>
</dbReference>
<organism evidence="1 2">
    <name type="scientific">Dioscorea alata</name>
    <name type="common">Purple yam</name>
    <dbReference type="NCBI Taxonomy" id="55571"/>
    <lineage>
        <taxon>Eukaryota</taxon>
        <taxon>Viridiplantae</taxon>
        <taxon>Streptophyta</taxon>
        <taxon>Embryophyta</taxon>
        <taxon>Tracheophyta</taxon>
        <taxon>Spermatophyta</taxon>
        <taxon>Magnoliopsida</taxon>
        <taxon>Liliopsida</taxon>
        <taxon>Dioscoreales</taxon>
        <taxon>Dioscoreaceae</taxon>
        <taxon>Dioscorea</taxon>
    </lineage>
</organism>
<accession>A0ACB7V6W0</accession>
<evidence type="ECO:0000313" key="2">
    <source>
        <dbReference type="Proteomes" id="UP000827976"/>
    </source>
</evidence>
<comment type="caution">
    <text evidence="1">The sequence shown here is derived from an EMBL/GenBank/DDBJ whole genome shotgun (WGS) entry which is preliminary data.</text>
</comment>
<name>A0ACB7V6W0_DIOAL</name>
<evidence type="ECO:0000313" key="1">
    <source>
        <dbReference type="EMBL" id="KAH7669141.1"/>
    </source>
</evidence>
<keyword evidence="1" id="KW-0808">Transferase</keyword>
<protein>
    <submittedName>
        <fullName evidence="1">Non-specific serine/threonine protein kinase protein</fullName>
        <ecNumber evidence="1">2.7.10.2</ecNumber>
        <ecNumber evidence="1">2.7.11.1</ecNumber>
    </submittedName>
</protein>
<dbReference type="Proteomes" id="UP000827976">
    <property type="component" value="Chromosome 11"/>
</dbReference>
<reference evidence="2" key="1">
    <citation type="journal article" date="2022" name="Nat. Commun.">
        <title>Chromosome evolution and the genetic basis of agronomically important traits in greater yam.</title>
        <authorList>
            <person name="Bredeson J.V."/>
            <person name="Lyons J.B."/>
            <person name="Oniyinde I.O."/>
            <person name="Okereke N.R."/>
            <person name="Kolade O."/>
            <person name="Nnabue I."/>
            <person name="Nwadili C.O."/>
            <person name="Hribova E."/>
            <person name="Parker M."/>
            <person name="Nwogha J."/>
            <person name="Shu S."/>
            <person name="Carlson J."/>
            <person name="Kariba R."/>
            <person name="Muthemba S."/>
            <person name="Knop K."/>
            <person name="Barton G.J."/>
            <person name="Sherwood A.V."/>
            <person name="Lopez-Montes A."/>
            <person name="Asiedu R."/>
            <person name="Jamnadass R."/>
            <person name="Muchugi A."/>
            <person name="Goodstein D."/>
            <person name="Egesi C.N."/>
            <person name="Featherston J."/>
            <person name="Asfaw A."/>
            <person name="Simpson G.G."/>
            <person name="Dolezel J."/>
            <person name="Hendre P.S."/>
            <person name="Van Deynze A."/>
            <person name="Kumar P.L."/>
            <person name="Obidiegwu J.E."/>
            <person name="Bhattacharjee R."/>
            <person name="Rokhsar D.S."/>
        </authorList>
    </citation>
    <scope>NUCLEOTIDE SEQUENCE [LARGE SCALE GENOMIC DNA]</scope>
    <source>
        <strain evidence="2">cv. TDa95/00328</strain>
    </source>
</reference>
<keyword evidence="2" id="KW-1185">Reference proteome</keyword>